<proteinExistence type="predicted"/>
<dbReference type="eggNOG" id="ENOG502REVH">
    <property type="taxonomic scope" value="Eukaryota"/>
</dbReference>
<accession>H3GFH6</accession>
<reference evidence="3" key="2">
    <citation type="submission" date="2015-06" db="UniProtKB">
        <authorList>
            <consortium name="EnsemblProtists"/>
        </authorList>
    </citation>
    <scope>IDENTIFICATION</scope>
    <source>
        <strain evidence="3">Pr102</strain>
    </source>
</reference>
<protein>
    <recommendedName>
        <fullName evidence="5">Transmembrane protein</fullName>
    </recommendedName>
</protein>
<dbReference type="OMA" id="SMEVLTC"/>
<reference evidence="4" key="1">
    <citation type="journal article" date="2006" name="Science">
        <title>Phytophthora genome sequences uncover evolutionary origins and mechanisms of pathogenesis.</title>
        <authorList>
            <person name="Tyler B.M."/>
            <person name="Tripathy S."/>
            <person name="Zhang X."/>
            <person name="Dehal P."/>
            <person name="Jiang R.H."/>
            <person name="Aerts A."/>
            <person name="Arredondo F.D."/>
            <person name="Baxter L."/>
            <person name="Bensasson D."/>
            <person name="Beynon J.L."/>
            <person name="Chapman J."/>
            <person name="Damasceno C.M."/>
            <person name="Dorrance A.E."/>
            <person name="Dou D."/>
            <person name="Dickerman A.W."/>
            <person name="Dubchak I.L."/>
            <person name="Garbelotto M."/>
            <person name="Gijzen M."/>
            <person name="Gordon S.G."/>
            <person name="Govers F."/>
            <person name="Grunwald N.J."/>
            <person name="Huang W."/>
            <person name="Ivors K.L."/>
            <person name="Jones R.W."/>
            <person name="Kamoun S."/>
            <person name="Krampis K."/>
            <person name="Lamour K.H."/>
            <person name="Lee M.K."/>
            <person name="McDonald W.H."/>
            <person name="Medina M."/>
            <person name="Meijer H.J."/>
            <person name="Nordberg E.K."/>
            <person name="Maclean D.J."/>
            <person name="Ospina-Giraldo M.D."/>
            <person name="Morris P.F."/>
            <person name="Phuntumart V."/>
            <person name="Putnam N.H."/>
            <person name="Rash S."/>
            <person name="Rose J.K."/>
            <person name="Sakihama Y."/>
            <person name="Salamov A.A."/>
            <person name="Savidor A."/>
            <person name="Scheuring C.F."/>
            <person name="Smith B.M."/>
            <person name="Sobral B.W."/>
            <person name="Terry A."/>
            <person name="Torto-Alalibo T.A."/>
            <person name="Win J."/>
            <person name="Xu Z."/>
            <person name="Zhang H."/>
            <person name="Grigoriev I.V."/>
            <person name="Rokhsar D.S."/>
            <person name="Boore J.L."/>
        </authorList>
    </citation>
    <scope>NUCLEOTIDE SEQUENCE [LARGE SCALE GENOMIC DNA]</scope>
    <source>
        <strain evidence="4">Pr102</strain>
    </source>
</reference>
<evidence type="ECO:0000256" key="2">
    <source>
        <dbReference type="SAM" id="Phobius"/>
    </source>
</evidence>
<feature type="region of interest" description="Disordered" evidence="1">
    <location>
        <begin position="90"/>
        <end position="129"/>
    </location>
</feature>
<dbReference type="Proteomes" id="UP000005238">
    <property type="component" value="Unassembled WGS sequence"/>
</dbReference>
<keyword evidence="2" id="KW-1133">Transmembrane helix</keyword>
<evidence type="ECO:0000313" key="4">
    <source>
        <dbReference type="Proteomes" id="UP000005238"/>
    </source>
</evidence>
<dbReference type="HOGENOM" id="CLU_1242221_0_0_1"/>
<dbReference type="EMBL" id="DS566005">
    <property type="status" value="NOT_ANNOTATED_CDS"/>
    <property type="molecule type" value="Genomic_DNA"/>
</dbReference>
<keyword evidence="4" id="KW-1185">Reference proteome</keyword>
<feature type="transmembrane region" description="Helical" evidence="2">
    <location>
        <begin position="206"/>
        <end position="226"/>
    </location>
</feature>
<dbReference type="EnsemblProtists" id="Phyra74463">
    <property type="protein sequence ID" value="Phyra74463"/>
    <property type="gene ID" value="Phyra74463"/>
</dbReference>
<dbReference type="InParanoid" id="H3GFH6"/>
<dbReference type="AlphaFoldDB" id="H3GFH6"/>
<dbReference type="VEuPathDB" id="FungiDB:KRP23_7669"/>
<name>H3GFH6_PHYRM</name>
<evidence type="ECO:0000256" key="1">
    <source>
        <dbReference type="SAM" id="MobiDB-lite"/>
    </source>
</evidence>
<sequence>MQVGRPMDDNLRRFPLTRVAIAPVSGGFGSSYQRPTKSVGKMEEVRLDVMPHCTMCGIPVRPTTVKTMNKLLCQGCRRREFQRQGSVEDIRPASPMAGKPKMLNPVKSDGRVHPSWTTETEVESEPETSELSAEHSHLLRVKNADDAGSFRSMEVLTCFRSQVHRGLRLLLKAATAETWHMWWAILLSMLLMPTILTLMVVAGVGFLVLSAWVAIACVVVYPIAYINPRLYTYAMDS</sequence>
<evidence type="ECO:0000313" key="3">
    <source>
        <dbReference type="EnsemblProtists" id="Phyra74463"/>
    </source>
</evidence>
<dbReference type="VEuPathDB" id="FungiDB:KRP22_338"/>
<feature type="transmembrane region" description="Helical" evidence="2">
    <location>
        <begin position="181"/>
        <end position="200"/>
    </location>
</feature>
<organism evidence="3 4">
    <name type="scientific">Phytophthora ramorum</name>
    <name type="common">Sudden oak death agent</name>
    <dbReference type="NCBI Taxonomy" id="164328"/>
    <lineage>
        <taxon>Eukaryota</taxon>
        <taxon>Sar</taxon>
        <taxon>Stramenopiles</taxon>
        <taxon>Oomycota</taxon>
        <taxon>Peronosporomycetes</taxon>
        <taxon>Peronosporales</taxon>
        <taxon>Peronosporaceae</taxon>
        <taxon>Phytophthora</taxon>
    </lineage>
</organism>
<evidence type="ECO:0008006" key="5">
    <source>
        <dbReference type="Google" id="ProtNLM"/>
    </source>
</evidence>
<keyword evidence="2" id="KW-0812">Transmembrane</keyword>
<keyword evidence="2" id="KW-0472">Membrane</keyword>